<organism evidence="1 2">
    <name type="scientific">Pseudoalteromonas gelatinilytica</name>
    <dbReference type="NCBI Taxonomy" id="1703256"/>
    <lineage>
        <taxon>Bacteria</taxon>
        <taxon>Pseudomonadati</taxon>
        <taxon>Pseudomonadota</taxon>
        <taxon>Gammaproteobacteria</taxon>
        <taxon>Alteromonadales</taxon>
        <taxon>Pseudoalteromonadaceae</taxon>
        <taxon>Pseudoalteromonas</taxon>
    </lineage>
</organism>
<dbReference type="Proteomes" id="UP000265938">
    <property type="component" value="Unassembled WGS sequence"/>
</dbReference>
<name>A0A3A3F5Q7_9GAMM</name>
<sequence>MAEKIKYRDVYGIFIPDAEWAQFLDDVSTIKQRSTELEKVNGEQQYKLKKLARIIQRKDRQLAKFNNGESHV</sequence>
<protein>
    <submittedName>
        <fullName evidence="1">Uncharacterized protein</fullName>
    </submittedName>
</protein>
<dbReference type="RefSeq" id="WP_119852291.1">
    <property type="nucleotide sequence ID" value="NZ_QYSE01000001.1"/>
</dbReference>
<evidence type="ECO:0000313" key="1">
    <source>
        <dbReference type="EMBL" id="RJF37548.1"/>
    </source>
</evidence>
<comment type="caution">
    <text evidence="1">The sequence shown here is derived from an EMBL/GenBank/DDBJ whole genome shotgun (WGS) entry which is preliminary data.</text>
</comment>
<evidence type="ECO:0000313" key="2">
    <source>
        <dbReference type="Proteomes" id="UP000265938"/>
    </source>
</evidence>
<reference evidence="1 2" key="1">
    <citation type="submission" date="2018-09" db="EMBL/GenBank/DDBJ databases">
        <title>Identification of marine bacteria producing industrial enzymes.</title>
        <authorList>
            <person name="Cheng T.H."/>
            <person name="Saidin J."/>
            <person name="Muhd D.D."/>
            <person name="Isa M.N.M."/>
            <person name="Bakar M.F.A."/>
            <person name="Ismail N."/>
        </authorList>
    </citation>
    <scope>NUCLEOTIDE SEQUENCE [LARGE SCALE GENOMIC DNA]</scope>
    <source>
        <strain evidence="1 2">MNAD 1.6</strain>
    </source>
</reference>
<dbReference type="AlphaFoldDB" id="A0A3A3F5Q7"/>
<dbReference type="EMBL" id="QYSE01000001">
    <property type="protein sequence ID" value="RJF37548.1"/>
    <property type="molecule type" value="Genomic_DNA"/>
</dbReference>
<gene>
    <name evidence="1" type="ORF">D4741_05605</name>
</gene>
<accession>A0A3A3F5Q7</accession>
<proteinExistence type="predicted"/>